<comment type="subunit">
    <text evidence="4">Homodimer.</text>
</comment>
<dbReference type="GO" id="GO:0003723">
    <property type="term" value="F:RNA binding"/>
    <property type="evidence" value="ECO:0007669"/>
    <property type="project" value="InterPro"/>
</dbReference>
<dbReference type="GO" id="GO:0031119">
    <property type="term" value="P:tRNA pseudouridine synthesis"/>
    <property type="evidence" value="ECO:0007669"/>
    <property type="project" value="UniProtKB-UniRule"/>
</dbReference>
<keyword evidence="3 4" id="KW-0413">Isomerase</keyword>
<evidence type="ECO:0000256" key="4">
    <source>
        <dbReference type="HAMAP-Rule" id="MF_00171"/>
    </source>
</evidence>
<dbReference type="InterPro" id="IPR020094">
    <property type="entry name" value="TruA/RsuA/RluB/E/F_N"/>
</dbReference>
<proteinExistence type="inferred from homology"/>
<dbReference type="HAMAP" id="MF_00171">
    <property type="entry name" value="TruA"/>
    <property type="match status" value="1"/>
</dbReference>
<dbReference type="InterPro" id="IPR020095">
    <property type="entry name" value="PsdUridine_synth_TruA_C"/>
</dbReference>
<evidence type="ECO:0000256" key="7">
    <source>
        <dbReference type="RuleBase" id="RU003792"/>
    </source>
</evidence>
<evidence type="ECO:0000313" key="9">
    <source>
        <dbReference type="EMBL" id="RPE85706.1"/>
    </source>
</evidence>
<evidence type="ECO:0000256" key="6">
    <source>
        <dbReference type="PIRSR" id="PIRSR001430-2"/>
    </source>
</evidence>
<dbReference type="RefSeq" id="WP_124210292.1">
    <property type="nucleotide sequence ID" value="NZ_CP016615.1"/>
</dbReference>
<feature type="active site" description="Nucleophile" evidence="4 5">
    <location>
        <position position="51"/>
    </location>
</feature>
<comment type="caution">
    <text evidence="9">The sequence shown here is derived from an EMBL/GenBank/DDBJ whole genome shotgun (WGS) entry which is preliminary data.</text>
</comment>
<dbReference type="PIRSF" id="PIRSF001430">
    <property type="entry name" value="tRNA_psdUrid_synth"/>
    <property type="match status" value="1"/>
</dbReference>
<dbReference type="FunFam" id="3.30.70.580:FF:000001">
    <property type="entry name" value="tRNA pseudouridine synthase A"/>
    <property type="match status" value="1"/>
</dbReference>
<dbReference type="FunFam" id="3.30.70.660:FF:000001">
    <property type="entry name" value="tRNA pseudouridine synthase A"/>
    <property type="match status" value="1"/>
</dbReference>
<name>A0A3N4VRI5_9PAST</name>
<feature type="binding site" evidence="4 6">
    <location>
        <position position="109"/>
    </location>
    <ligand>
        <name>substrate</name>
    </ligand>
</feature>
<accession>A0A3N4VRI5</accession>
<keyword evidence="2 4" id="KW-0819">tRNA processing</keyword>
<dbReference type="EMBL" id="RKQP01000001">
    <property type="protein sequence ID" value="RPE85706.1"/>
    <property type="molecule type" value="Genomic_DNA"/>
</dbReference>
<dbReference type="NCBIfam" id="TIGR00071">
    <property type="entry name" value="hisT_truA"/>
    <property type="match status" value="1"/>
</dbReference>
<dbReference type="SUPFAM" id="SSF55120">
    <property type="entry name" value="Pseudouridine synthase"/>
    <property type="match status" value="1"/>
</dbReference>
<dbReference type="PANTHER" id="PTHR11142:SF0">
    <property type="entry name" value="TRNA PSEUDOURIDINE SYNTHASE-LIKE 1"/>
    <property type="match status" value="1"/>
</dbReference>
<evidence type="ECO:0000256" key="5">
    <source>
        <dbReference type="PIRSR" id="PIRSR001430-1"/>
    </source>
</evidence>
<dbReference type="Pfam" id="PF01416">
    <property type="entry name" value="PseudoU_synth_1"/>
    <property type="match status" value="2"/>
</dbReference>
<evidence type="ECO:0000256" key="2">
    <source>
        <dbReference type="ARBA" id="ARBA00022694"/>
    </source>
</evidence>
<dbReference type="CDD" id="cd02570">
    <property type="entry name" value="PseudoU_synth_EcTruA"/>
    <property type="match status" value="1"/>
</dbReference>
<comment type="caution">
    <text evidence="4">Lacks conserved residue(s) required for the propagation of feature annotation.</text>
</comment>
<keyword evidence="10" id="KW-1185">Reference proteome</keyword>
<dbReference type="InterPro" id="IPR020103">
    <property type="entry name" value="PsdUridine_synth_cat_dom_sf"/>
</dbReference>
<evidence type="ECO:0000313" key="10">
    <source>
        <dbReference type="Proteomes" id="UP000281691"/>
    </source>
</evidence>
<dbReference type="EC" id="5.4.99.12" evidence="4"/>
<comment type="catalytic activity">
    <reaction evidence="4 7">
        <text>uridine(38/39/40) in tRNA = pseudouridine(38/39/40) in tRNA</text>
        <dbReference type="Rhea" id="RHEA:22376"/>
        <dbReference type="Rhea" id="RHEA-COMP:10085"/>
        <dbReference type="Rhea" id="RHEA-COMP:10087"/>
        <dbReference type="ChEBI" id="CHEBI:65314"/>
        <dbReference type="ChEBI" id="CHEBI:65315"/>
        <dbReference type="EC" id="5.4.99.12"/>
    </reaction>
</comment>
<gene>
    <name evidence="4" type="primary">truA</name>
    <name evidence="9" type="ORF">EDC46_0084</name>
</gene>
<dbReference type="GO" id="GO:0160147">
    <property type="term" value="F:tRNA pseudouridine(38-40) synthase activity"/>
    <property type="evidence" value="ECO:0007669"/>
    <property type="project" value="UniProtKB-EC"/>
</dbReference>
<dbReference type="PANTHER" id="PTHR11142">
    <property type="entry name" value="PSEUDOURIDYLATE SYNTHASE"/>
    <property type="match status" value="1"/>
</dbReference>
<dbReference type="Gene3D" id="3.30.70.660">
    <property type="entry name" value="Pseudouridine synthase I, catalytic domain, C-terminal subdomain"/>
    <property type="match status" value="1"/>
</dbReference>
<feature type="domain" description="Pseudouridine synthase I TruA alpha/beta" evidence="8">
    <location>
        <begin position="144"/>
        <end position="244"/>
    </location>
</feature>
<dbReference type="Proteomes" id="UP000281691">
    <property type="component" value="Unassembled WGS sequence"/>
</dbReference>
<protein>
    <recommendedName>
        <fullName evidence="4">tRNA pseudouridine synthase A</fullName>
        <ecNumber evidence="4">5.4.99.12</ecNumber>
    </recommendedName>
    <alternativeName>
        <fullName evidence="4">tRNA pseudouridine(38-40) synthase</fullName>
    </alternativeName>
    <alternativeName>
        <fullName evidence="4">tRNA pseudouridylate synthase I</fullName>
    </alternativeName>
    <alternativeName>
        <fullName evidence="4">tRNA-uridine isomerase I</fullName>
    </alternativeName>
</protein>
<evidence type="ECO:0000256" key="3">
    <source>
        <dbReference type="ARBA" id="ARBA00023235"/>
    </source>
</evidence>
<sequence length="262" mass="30052">MKIALGIEYDGSRYFGWQRQLNVASVQQRLEDALSVIADTTCTVFCAGRTDAGVHGTGQVVHFETEVYRSLQSWCFGTNTFLPPDIAVKWAREVPDDFHARFSATARRYRYIIYNNKLRSAILPAGLSHYYAELDAEKMNKAGQFLLGENDFTSFRSSQCQSHTPWRNVHHLKVTRQNDYIIIDIQANAFVHHMVRNIVGSLIEVGQERKPIEWIKWLLEQKDRTLAAPTARAEGLYLVDVLYPERFNLPRTQLGPLFLADD</sequence>
<feature type="domain" description="Pseudouridine synthase I TruA alpha/beta" evidence="8">
    <location>
        <begin position="8"/>
        <end position="102"/>
    </location>
</feature>
<organism evidence="9 10">
    <name type="scientific">Vespertiliibacter pulmonis</name>
    <dbReference type="NCBI Taxonomy" id="1443036"/>
    <lineage>
        <taxon>Bacteria</taxon>
        <taxon>Pseudomonadati</taxon>
        <taxon>Pseudomonadota</taxon>
        <taxon>Gammaproteobacteria</taxon>
        <taxon>Pasteurellales</taxon>
        <taxon>Pasteurellaceae</taxon>
        <taxon>Vespertiliibacter</taxon>
    </lineage>
</organism>
<comment type="function">
    <text evidence="4">Formation of pseudouridine at positions 38, 39 and 40 in the anticodon stem and loop of transfer RNAs.</text>
</comment>
<dbReference type="OrthoDB" id="9811823at2"/>
<dbReference type="Gene3D" id="3.30.70.580">
    <property type="entry name" value="Pseudouridine synthase I, catalytic domain, N-terminal subdomain"/>
    <property type="match status" value="1"/>
</dbReference>
<evidence type="ECO:0000259" key="8">
    <source>
        <dbReference type="Pfam" id="PF01416"/>
    </source>
</evidence>
<dbReference type="InterPro" id="IPR020097">
    <property type="entry name" value="PsdUridine_synth_TruA_a/b_dom"/>
</dbReference>
<evidence type="ECO:0000256" key="1">
    <source>
        <dbReference type="ARBA" id="ARBA00009375"/>
    </source>
</evidence>
<comment type="similarity">
    <text evidence="1 4 7">Belongs to the tRNA pseudouridine synthase TruA family.</text>
</comment>
<dbReference type="AlphaFoldDB" id="A0A3N4VRI5"/>
<reference evidence="9 10" key="1">
    <citation type="submission" date="2018-11" db="EMBL/GenBank/DDBJ databases">
        <title>Genomic Encyclopedia of Type Strains, Phase IV (KMG-IV): sequencing the most valuable type-strain genomes for metagenomic binning, comparative biology and taxonomic classification.</title>
        <authorList>
            <person name="Goeker M."/>
        </authorList>
    </citation>
    <scope>NUCLEOTIDE SEQUENCE [LARGE SCALE GENOMIC DNA]</scope>
    <source>
        <strain evidence="9 10">DSM 27238</strain>
    </source>
</reference>
<dbReference type="InterPro" id="IPR001406">
    <property type="entry name" value="PsdUridine_synth_TruA"/>
</dbReference>